<dbReference type="Proteomes" id="UP001208570">
    <property type="component" value="Unassembled WGS sequence"/>
</dbReference>
<sequence>MSHPNRHRSYLLDIAVTRRHLLDFYVRRGIIDEARDQDDDVITPHCENSWQEGDVPETRHVTPSKSRSLQGPLYLITPTGTRSCHQVNLESSVQSVMGTADPRHRQASVKVTCPFSRERDVECLSVGSASNSDSGRGHSSEGETEGHRHGNRVNDLDQIKMLAHQLYLKKQQLRDWSSTCPRTTKTTYGDYTL</sequence>
<reference evidence="2" key="1">
    <citation type="journal article" date="2023" name="Mol. Biol. Evol.">
        <title>Third-Generation Sequencing Reveals the Adaptive Role of the Epigenome in Three Deep-Sea Polychaetes.</title>
        <authorList>
            <person name="Perez M."/>
            <person name="Aroh O."/>
            <person name="Sun Y."/>
            <person name="Lan Y."/>
            <person name="Juniper S.K."/>
            <person name="Young C.R."/>
            <person name="Angers B."/>
            <person name="Qian P.Y."/>
        </authorList>
    </citation>
    <scope>NUCLEOTIDE SEQUENCE</scope>
    <source>
        <strain evidence="2">P08H-3</strain>
    </source>
</reference>
<gene>
    <name evidence="2" type="ORF">LSH36_3g33076</name>
</gene>
<dbReference type="EMBL" id="JAODUP010000003">
    <property type="protein sequence ID" value="KAK2170447.1"/>
    <property type="molecule type" value="Genomic_DNA"/>
</dbReference>
<proteinExistence type="predicted"/>
<feature type="region of interest" description="Disordered" evidence="1">
    <location>
        <begin position="126"/>
        <end position="153"/>
    </location>
</feature>
<accession>A0AAD9KG00</accession>
<comment type="caution">
    <text evidence="2">The sequence shown here is derived from an EMBL/GenBank/DDBJ whole genome shotgun (WGS) entry which is preliminary data.</text>
</comment>
<evidence type="ECO:0000256" key="1">
    <source>
        <dbReference type="SAM" id="MobiDB-lite"/>
    </source>
</evidence>
<name>A0AAD9KG00_9ANNE</name>
<keyword evidence="3" id="KW-1185">Reference proteome</keyword>
<feature type="compositionally biased region" description="Basic and acidic residues" evidence="1">
    <location>
        <begin position="135"/>
        <end position="153"/>
    </location>
</feature>
<dbReference type="AlphaFoldDB" id="A0AAD9KG00"/>
<feature type="region of interest" description="Disordered" evidence="1">
    <location>
        <begin position="46"/>
        <end position="66"/>
    </location>
</feature>
<evidence type="ECO:0000313" key="2">
    <source>
        <dbReference type="EMBL" id="KAK2170447.1"/>
    </source>
</evidence>
<organism evidence="2 3">
    <name type="scientific">Paralvinella palmiformis</name>
    <dbReference type="NCBI Taxonomy" id="53620"/>
    <lineage>
        <taxon>Eukaryota</taxon>
        <taxon>Metazoa</taxon>
        <taxon>Spiralia</taxon>
        <taxon>Lophotrochozoa</taxon>
        <taxon>Annelida</taxon>
        <taxon>Polychaeta</taxon>
        <taxon>Sedentaria</taxon>
        <taxon>Canalipalpata</taxon>
        <taxon>Terebellida</taxon>
        <taxon>Terebelliformia</taxon>
        <taxon>Alvinellidae</taxon>
        <taxon>Paralvinella</taxon>
    </lineage>
</organism>
<protein>
    <submittedName>
        <fullName evidence="2">Uncharacterized protein</fullName>
    </submittedName>
</protein>
<evidence type="ECO:0000313" key="3">
    <source>
        <dbReference type="Proteomes" id="UP001208570"/>
    </source>
</evidence>